<feature type="transmembrane region" description="Helical" evidence="1">
    <location>
        <begin position="128"/>
        <end position="150"/>
    </location>
</feature>
<feature type="transmembrane region" description="Helical" evidence="1">
    <location>
        <begin position="20"/>
        <end position="42"/>
    </location>
</feature>
<keyword evidence="1" id="KW-1133">Transmembrane helix</keyword>
<accession>A0A7M1QVJ2</accession>
<reference evidence="2 3" key="1">
    <citation type="submission" date="2020-10" db="EMBL/GenBank/DDBJ databases">
        <title>Trueperella pecoris sp. nov. isolated from bovine and porcine specimens.</title>
        <authorList>
            <person name="Schoenecker L."/>
            <person name="Schnydrig P."/>
            <person name="Brodard I."/>
            <person name="Thomann A."/>
            <person name="Hemphill A."/>
            <person name="Rodriguez-Campos S."/>
            <person name="Perreten V."/>
            <person name="Jores J."/>
            <person name="Kittl S."/>
        </authorList>
    </citation>
    <scope>NUCLEOTIDE SEQUENCE [LARGE SCALE GENOMIC DNA]</scope>
    <source>
        <strain evidence="2 3">15A0121</strain>
    </source>
</reference>
<feature type="transmembrane region" description="Helical" evidence="1">
    <location>
        <begin position="170"/>
        <end position="190"/>
    </location>
</feature>
<feature type="transmembrane region" description="Helical" evidence="1">
    <location>
        <begin position="73"/>
        <end position="95"/>
    </location>
</feature>
<feature type="transmembrane region" description="Helical" evidence="1">
    <location>
        <begin position="202"/>
        <end position="219"/>
    </location>
</feature>
<dbReference type="EMBL" id="CP063213">
    <property type="protein sequence ID" value="QOR46029.1"/>
    <property type="molecule type" value="Genomic_DNA"/>
</dbReference>
<organism evidence="2 3">
    <name type="scientific">Trueperella pecoris</name>
    <dbReference type="NCBI Taxonomy" id="2733571"/>
    <lineage>
        <taxon>Bacteria</taxon>
        <taxon>Bacillati</taxon>
        <taxon>Actinomycetota</taxon>
        <taxon>Actinomycetes</taxon>
        <taxon>Actinomycetales</taxon>
        <taxon>Actinomycetaceae</taxon>
        <taxon>Trueperella</taxon>
    </lineage>
</organism>
<keyword evidence="3" id="KW-1185">Reference proteome</keyword>
<name>A0A7M1QVJ2_9ACTO</name>
<evidence type="ECO:0000313" key="3">
    <source>
        <dbReference type="Proteomes" id="UP000595053"/>
    </source>
</evidence>
<dbReference type="AlphaFoldDB" id="A0A7M1QVJ2"/>
<proteinExistence type="predicted"/>
<keyword evidence="1" id="KW-0812">Transmembrane</keyword>
<sequence length="357" mass="38251">MINLVARDWDWRYEWTRASMSLAFLSVMIAPLFAGLSAWWAAQMVPALDDVLAMSPRHSSVVLREVTRLFRPVAAALGLGGLAMAIACTCTGGFFATWPDVWPMLSALMLIYVAGVVGFVSGGAYPRLWLAPVVTLGIFGLILGLYGTHLAPLVQAGGASASLVGVVPHWRFHLVGIVASLLIAFGVLKLYEGGRRRSARNLAVGVLLVIVSAGGTYILDSALAGDGISSRLALTDKNVTCVVSPEGYEICLGRGYGSVRPAVEEAVAHVSEQLAELGVEVPRRWDQRGGEDSAYVNPLEKDLAASVRWEAINRQIPPQCNVGSVREAVDIVSRYGETGVITDRDETLRAFEALKAC</sequence>
<dbReference type="Proteomes" id="UP000595053">
    <property type="component" value="Chromosome"/>
</dbReference>
<gene>
    <name evidence="2" type="ORF">INS88_02060</name>
</gene>
<evidence type="ECO:0000313" key="2">
    <source>
        <dbReference type="EMBL" id="QOR46029.1"/>
    </source>
</evidence>
<evidence type="ECO:0000256" key="1">
    <source>
        <dbReference type="SAM" id="Phobius"/>
    </source>
</evidence>
<feature type="transmembrane region" description="Helical" evidence="1">
    <location>
        <begin position="101"/>
        <end position="121"/>
    </location>
</feature>
<keyword evidence="1" id="KW-0472">Membrane</keyword>
<protein>
    <submittedName>
        <fullName evidence="2">Uncharacterized protein</fullName>
    </submittedName>
</protein>